<evidence type="ECO:0000313" key="3">
    <source>
        <dbReference type="EMBL" id="MBB6342991.1"/>
    </source>
</evidence>
<dbReference type="PANTHER" id="PTHR35936:SF6">
    <property type="entry name" value="AMINO ACID ABC TRANSPORTER SUBSTRATE-BINDING PAAT FAMILY PROTEIN"/>
    <property type="match status" value="1"/>
</dbReference>
<feature type="signal peptide" evidence="2">
    <location>
        <begin position="1"/>
        <end position="21"/>
    </location>
</feature>
<evidence type="ECO:0000313" key="4">
    <source>
        <dbReference type="Proteomes" id="UP000557193"/>
    </source>
</evidence>
<dbReference type="PANTHER" id="PTHR35936">
    <property type="entry name" value="MEMBRANE-BOUND LYTIC MUREIN TRANSGLYCOSYLASE F"/>
    <property type="match status" value="1"/>
</dbReference>
<dbReference type="RefSeq" id="WP_184684885.1">
    <property type="nucleotide sequence ID" value="NZ_JACHLL010000006.1"/>
</dbReference>
<sequence length="255" mass="28412">MKAIFSTLCGLLLCTAGLVSAEEPLHVYVGAGQMPFANDQPGERGVFGDLMNELCRRMQRECQYKSVPWRRVQYVVAADPQGIVLNLGRNAEREDQFFWLLEVLPTPNVLASPQRPFASLQDALQYGPVAVMAATPRAAELNELRQPDQQVIEVNQPQQAVDLLKAGRVVAWYEIEQRIRYLWPADLPALRFGEPISASRSYIAASPLLLDAGALARDMNRHFQAMQADGSWPAILNHYRLAHLAPAPTSLSHQL</sequence>
<keyword evidence="2" id="KW-0732">Signal</keyword>
<name>A0A7X0BVM3_9PSED</name>
<dbReference type="SUPFAM" id="SSF53850">
    <property type="entry name" value="Periplasmic binding protein-like II"/>
    <property type="match status" value="1"/>
</dbReference>
<dbReference type="EMBL" id="JACHLL010000006">
    <property type="protein sequence ID" value="MBB6342991.1"/>
    <property type="molecule type" value="Genomic_DNA"/>
</dbReference>
<evidence type="ECO:0000256" key="2">
    <source>
        <dbReference type="SAM" id="SignalP"/>
    </source>
</evidence>
<proteinExistence type="inferred from homology"/>
<organism evidence="3 4">
    <name type="scientific">Pseudomonas fluvialis</name>
    <dbReference type="NCBI Taxonomy" id="1793966"/>
    <lineage>
        <taxon>Bacteria</taxon>
        <taxon>Pseudomonadati</taxon>
        <taxon>Pseudomonadota</taxon>
        <taxon>Gammaproteobacteria</taxon>
        <taxon>Pseudomonadales</taxon>
        <taxon>Pseudomonadaceae</taxon>
        <taxon>Pseudomonas</taxon>
    </lineage>
</organism>
<gene>
    <name evidence="3" type="ORF">HNP49_003179</name>
</gene>
<reference evidence="3 4" key="1">
    <citation type="submission" date="2020-08" db="EMBL/GenBank/DDBJ databases">
        <title>Functional genomics of gut bacteria from endangered species of beetles.</title>
        <authorList>
            <person name="Carlos-Shanley C."/>
        </authorList>
    </citation>
    <scope>NUCLEOTIDE SEQUENCE [LARGE SCALE GENOMIC DNA]</scope>
    <source>
        <strain evidence="3 4">S00202</strain>
    </source>
</reference>
<comment type="caution">
    <text evidence="3">The sequence shown here is derived from an EMBL/GenBank/DDBJ whole genome shotgun (WGS) entry which is preliminary data.</text>
</comment>
<comment type="similarity">
    <text evidence="1">Belongs to the bacterial solute-binding protein 3 family.</text>
</comment>
<dbReference type="Proteomes" id="UP000557193">
    <property type="component" value="Unassembled WGS sequence"/>
</dbReference>
<evidence type="ECO:0000256" key="1">
    <source>
        <dbReference type="ARBA" id="ARBA00010333"/>
    </source>
</evidence>
<dbReference type="Gene3D" id="3.40.190.10">
    <property type="entry name" value="Periplasmic binding protein-like II"/>
    <property type="match status" value="2"/>
</dbReference>
<dbReference type="AlphaFoldDB" id="A0A7X0BVM3"/>
<feature type="chain" id="PRO_5031339556" evidence="2">
    <location>
        <begin position="22"/>
        <end position="255"/>
    </location>
</feature>
<keyword evidence="4" id="KW-1185">Reference proteome</keyword>
<protein>
    <submittedName>
        <fullName evidence="3">Polar amino acid transport system substrate-binding protein</fullName>
    </submittedName>
</protein>
<accession>A0A7X0BVM3</accession>